<keyword evidence="3" id="KW-1133">Transmembrane helix</keyword>
<dbReference type="EMBL" id="JBHGCJ010000002">
    <property type="protein sequence ID" value="MFG6108245.1"/>
    <property type="molecule type" value="Genomic_DNA"/>
</dbReference>
<dbReference type="NCBIfam" id="TIGR00254">
    <property type="entry name" value="GGDEF"/>
    <property type="match status" value="1"/>
</dbReference>
<dbReference type="CDD" id="cd01949">
    <property type="entry name" value="GGDEF"/>
    <property type="match status" value="1"/>
</dbReference>
<organism evidence="6 7">
    <name type="scientific">Stenotrophomonas nematodicola</name>
    <dbReference type="NCBI Taxonomy" id="2656746"/>
    <lineage>
        <taxon>Bacteria</taxon>
        <taxon>Pseudomonadati</taxon>
        <taxon>Pseudomonadota</taxon>
        <taxon>Gammaproteobacteria</taxon>
        <taxon>Lysobacterales</taxon>
        <taxon>Lysobacteraceae</taxon>
        <taxon>Stenotrophomonas</taxon>
    </lineage>
</organism>
<name>A0ABW7CTH0_9GAMM</name>
<dbReference type="InterPro" id="IPR000160">
    <property type="entry name" value="GGDEF_dom"/>
</dbReference>
<evidence type="ECO:0000313" key="6">
    <source>
        <dbReference type="EMBL" id="MFG6108245.1"/>
    </source>
</evidence>
<keyword evidence="7" id="KW-1185">Reference proteome</keyword>
<evidence type="ECO:0000313" key="7">
    <source>
        <dbReference type="Proteomes" id="UP001605261"/>
    </source>
</evidence>
<accession>A0ABW7CTH0</accession>
<feature type="transmembrane region" description="Helical" evidence="3">
    <location>
        <begin position="221"/>
        <end position="240"/>
    </location>
</feature>
<evidence type="ECO:0000256" key="3">
    <source>
        <dbReference type="SAM" id="Phobius"/>
    </source>
</evidence>
<sequence length="549" mass="60052">MLLALLWLWLPHAALGATLDAATARAGTDVLLLGAATAERTPQRACTAEVLARHQQILHVPAPAGGWSGEPQAVDVFGVLAGEVRISHGDRQICGSMHDARTRDSRFRAGVGMVVVPKAGDHEPIVVSWAAPIKPRWIPTVQLGGPSPVQQDDTARLLVRAACVAVVIALALSALMGYVTTKDRSFLLYVAICLLFVLWQAVLGGLSGYPEPWLPVHNRASWWLVSLSAFTEAVLLPVLWRLCGGDRRWPRSRPVQHVLLWGMFGIGLVVPWLHFAVLPWLAAGLEHLFVLGCVVCLAAGGWGVLQRDRYALAGLSALVPWWGMIIADALHAQWLVAYRIETLQLSATWFLMMSAYALNLRLGRLRRQRDEMRQLADTDALTGLPNRRAGLRLLAEYLDRARQEDQPLAIGFLDIDLFKDINDQFGHEVGDQVLVAVARNLRDSVRNREDVIRMGGEEFLVLLPGANRATALARLESVRRQVQAVTAILAVPGLEVSASIGLAVLRGDGDDLASLLRRADHAMYCAKRAGRNQVYDAEQAMAAGDRQPA</sequence>
<dbReference type="Pfam" id="PF07695">
    <property type="entry name" value="7TMR-DISM_7TM"/>
    <property type="match status" value="1"/>
</dbReference>
<dbReference type="RefSeq" id="WP_394161359.1">
    <property type="nucleotide sequence ID" value="NZ_JBHGCJ010000002.1"/>
</dbReference>
<proteinExistence type="predicted"/>
<feature type="domain" description="GGDEF" evidence="5">
    <location>
        <begin position="406"/>
        <end position="539"/>
    </location>
</feature>
<reference evidence="6 7" key="1">
    <citation type="submission" date="2024-09" db="EMBL/GenBank/DDBJ databases">
        <authorList>
            <consortium name="All-Russian atlas of soil microorganisms"/>
            <consortium name="as a basis for the search for new antimicrobial producers and enzymes with unique properties"/>
            <person name="Sokolova E.A."/>
            <person name="Voronina E.N."/>
        </authorList>
    </citation>
    <scope>NUCLEOTIDE SEQUENCE [LARGE SCALE GENOMIC DNA]</scope>
    <source>
        <strain evidence="6 7">AF-22b-331.1</strain>
    </source>
</reference>
<keyword evidence="3" id="KW-0812">Transmembrane</keyword>
<keyword evidence="4" id="KW-0732">Signal</keyword>
<dbReference type="InterPro" id="IPR011623">
    <property type="entry name" value="7TMR_DISM_rcpt_extracell_dom1"/>
</dbReference>
<feature type="transmembrane region" description="Helical" evidence="3">
    <location>
        <begin position="342"/>
        <end position="362"/>
    </location>
</feature>
<dbReference type="PROSITE" id="PS50887">
    <property type="entry name" value="GGDEF"/>
    <property type="match status" value="1"/>
</dbReference>
<keyword evidence="6" id="KW-0548">Nucleotidyltransferase</keyword>
<comment type="catalytic activity">
    <reaction evidence="2">
        <text>2 GTP = 3',3'-c-di-GMP + 2 diphosphate</text>
        <dbReference type="Rhea" id="RHEA:24898"/>
        <dbReference type="ChEBI" id="CHEBI:33019"/>
        <dbReference type="ChEBI" id="CHEBI:37565"/>
        <dbReference type="ChEBI" id="CHEBI:58805"/>
        <dbReference type="EC" id="2.7.7.65"/>
    </reaction>
</comment>
<feature type="chain" id="PRO_5045852362" description="diguanylate cyclase" evidence="4">
    <location>
        <begin position="17"/>
        <end position="549"/>
    </location>
</feature>
<evidence type="ECO:0000256" key="2">
    <source>
        <dbReference type="ARBA" id="ARBA00034247"/>
    </source>
</evidence>
<dbReference type="GO" id="GO:0052621">
    <property type="term" value="F:diguanylate cyclase activity"/>
    <property type="evidence" value="ECO:0007669"/>
    <property type="project" value="UniProtKB-EC"/>
</dbReference>
<dbReference type="InterPro" id="IPR043128">
    <property type="entry name" value="Rev_trsase/Diguanyl_cyclase"/>
</dbReference>
<feature type="transmembrane region" description="Helical" evidence="3">
    <location>
        <begin position="186"/>
        <end position="209"/>
    </location>
</feature>
<feature type="transmembrane region" description="Helical" evidence="3">
    <location>
        <begin position="260"/>
        <end position="282"/>
    </location>
</feature>
<dbReference type="SUPFAM" id="SSF55073">
    <property type="entry name" value="Nucleotide cyclase"/>
    <property type="match status" value="1"/>
</dbReference>
<evidence type="ECO:0000256" key="1">
    <source>
        <dbReference type="ARBA" id="ARBA00012528"/>
    </source>
</evidence>
<protein>
    <recommendedName>
        <fullName evidence="1">diguanylate cyclase</fullName>
        <ecNumber evidence="1">2.7.7.65</ecNumber>
    </recommendedName>
</protein>
<dbReference type="Proteomes" id="UP001605261">
    <property type="component" value="Unassembled WGS sequence"/>
</dbReference>
<evidence type="ECO:0000256" key="4">
    <source>
        <dbReference type="SAM" id="SignalP"/>
    </source>
</evidence>
<keyword evidence="6" id="KW-0808">Transferase</keyword>
<feature type="transmembrane region" description="Helical" evidence="3">
    <location>
        <begin position="157"/>
        <end position="179"/>
    </location>
</feature>
<evidence type="ECO:0000259" key="5">
    <source>
        <dbReference type="PROSITE" id="PS50887"/>
    </source>
</evidence>
<dbReference type="InterPro" id="IPR029787">
    <property type="entry name" value="Nucleotide_cyclase"/>
</dbReference>
<dbReference type="PANTHER" id="PTHR45138">
    <property type="entry name" value="REGULATORY COMPONENTS OF SENSORY TRANSDUCTION SYSTEM"/>
    <property type="match status" value="1"/>
</dbReference>
<comment type="caution">
    <text evidence="6">The sequence shown here is derived from an EMBL/GenBank/DDBJ whole genome shotgun (WGS) entry which is preliminary data.</text>
</comment>
<keyword evidence="3" id="KW-0472">Membrane</keyword>
<feature type="signal peptide" evidence="4">
    <location>
        <begin position="1"/>
        <end position="16"/>
    </location>
</feature>
<gene>
    <name evidence="6" type="ORF">ACEU0G_002182</name>
</gene>
<dbReference type="Gene3D" id="3.30.70.270">
    <property type="match status" value="1"/>
</dbReference>
<dbReference type="SMART" id="SM00267">
    <property type="entry name" value="GGDEF"/>
    <property type="match status" value="1"/>
</dbReference>
<dbReference type="InterPro" id="IPR050469">
    <property type="entry name" value="Diguanylate_Cyclase"/>
</dbReference>
<feature type="transmembrane region" description="Helical" evidence="3">
    <location>
        <begin position="288"/>
        <end position="305"/>
    </location>
</feature>
<feature type="transmembrane region" description="Helical" evidence="3">
    <location>
        <begin position="312"/>
        <end position="336"/>
    </location>
</feature>
<dbReference type="EC" id="2.7.7.65" evidence="1"/>
<dbReference type="Pfam" id="PF00990">
    <property type="entry name" value="GGDEF"/>
    <property type="match status" value="1"/>
</dbReference>
<dbReference type="PANTHER" id="PTHR45138:SF9">
    <property type="entry name" value="DIGUANYLATE CYCLASE DGCM-RELATED"/>
    <property type="match status" value="1"/>
</dbReference>